<keyword evidence="2 3" id="KW-0129">CBS domain</keyword>
<sequence>MALMEIKDFKFYRRCEMETKNEKEEQSNGAGNLQAHYLVWHLTAGQWRCQDSLEGGAKFFIQDLIKEKFNQKESNGFEAGGEGGHGGAYCNGLPKKNKRFISNTSIEGDKDQHEPKKDPSSALQSFLNHIPISSLPGINSPTDLILEIKPDDYVQDVITLLYNKKVSGAPIVDDVKSDLGKFLDRDIGFIDFSSMVLWSLEEFEKDKLASGSCNCGFLKTLEQSPQIGKTKIGELAKSFLWEPFFPVRSDDTLFHVQLLFAKHHRVRVAPVVESSNSCVVGFVTQYAVVELLLKSSGLEWFDQISDKALSEFRFANAGIVCVYADQTLADALHVLWEKQLDRAPVIDRKAEKLIGNLRCSDIHLLLDDDSFFENRKSFTVGQFISSYREKTDPPTMVRNFNFSPPINVWITNKKSDTLKQAMENVVSSKSDCTILIKDSGEPEAVVTLRDIISQFSPPSMDSRVDGGGFFRSALEQASCHVEDGMVVCGK</sequence>
<reference evidence="6" key="1">
    <citation type="submission" date="2025-08" db="UniProtKB">
        <authorList>
            <consortium name="RefSeq"/>
        </authorList>
    </citation>
    <scope>IDENTIFICATION</scope>
</reference>
<keyword evidence="1" id="KW-0677">Repeat</keyword>
<evidence type="ECO:0000256" key="2">
    <source>
        <dbReference type="ARBA" id="ARBA00023122"/>
    </source>
</evidence>
<feature type="domain" description="CBS" evidence="4">
    <location>
        <begin position="240"/>
        <end position="298"/>
    </location>
</feature>
<evidence type="ECO:0000313" key="6">
    <source>
        <dbReference type="RefSeq" id="XP_039122037.1"/>
    </source>
</evidence>
<evidence type="ECO:0000256" key="3">
    <source>
        <dbReference type="PROSITE-ProRule" id="PRU00703"/>
    </source>
</evidence>
<dbReference type="PROSITE" id="PS51371">
    <property type="entry name" value="CBS"/>
    <property type="match status" value="2"/>
</dbReference>
<dbReference type="InterPro" id="IPR046342">
    <property type="entry name" value="CBS_dom_sf"/>
</dbReference>
<dbReference type="AlphaFoldDB" id="A0AB40B4S3"/>
<name>A0AB40B4S3_DIOCR</name>
<dbReference type="Pfam" id="PF00571">
    <property type="entry name" value="CBS"/>
    <property type="match status" value="2"/>
</dbReference>
<dbReference type="PANTHER" id="PTHR13780:SF124">
    <property type="entry name" value="OS01G0633400 PROTEIN"/>
    <property type="match status" value="1"/>
</dbReference>
<feature type="domain" description="CBS" evidence="4">
    <location>
        <begin position="315"/>
        <end position="377"/>
    </location>
</feature>
<evidence type="ECO:0000313" key="5">
    <source>
        <dbReference type="Proteomes" id="UP001515500"/>
    </source>
</evidence>
<dbReference type="SUPFAM" id="SSF54631">
    <property type="entry name" value="CBS-domain pair"/>
    <property type="match status" value="2"/>
</dbReference>
<dbReference type="SMART" id="SM00116">
    <property type="entry name" value="CBS"/>
    <property type="match status" value="3"/>
</dbReference>
<evidence type="ECO:0000256" key="1">
    <source>
        <dbReference type="ARBA" id="ARBA00022737"/>
    </source>
</evidence>
<evidence type="ECO:0000259" key="4">
    <source>
        <dbReference type="PROSITE" id="PS51371"/>
    </source>
</evidence>
<dbReference type="CDD" id="cd02205">
    <property type="entry name" value="CBS_pair_SF"/>
    <property type="match status" value="2"/>
</dbReference>
<protein>
    <submittedName>
        <fullName evidence="6">SNF1-related protein kinase regulatory subunit gamma-1-like</fullName>
    </submittedName>
</protein>
<dbReference type="GeneID" id="120258653"/>
<gene>
    <name evidence="6" type="primary">LOC120258653</name>
</gene>
<proteinExistence type="predicted"/>
<dbReference type="Gene3D" id="3.10.580.10">
    <property type="entry name" value="CBS-domain"/>
    <property type="match status" value="2"/>
</dbReference>
<dbReference type="InterPro" id="IPR000644">
    <property type="entry name" value="CBS_dom"/>
</dbReference>
<dbReference type="RefSeq" id="XP_039122037.1">
    <property type="nucleotide sequence ID" value="XM_039266103.1"/>
</dbReference>
<accession>A0AB40B4S3</accession>
<dbReference type="InterPro" id="IPR050511">
    <property type="entry name" value="AMPK_gamma/SDS23_families"/>
</dbReference>
<dbReference type="PANTHER" id="PTHR13780">
    <property type="entry name" value="AMP-ACTIVATED PROTEIN KINASE, GAMMA REGULATORY SUBUNIT"/>
    <property type="match status" value="1"/>
</dbReference>
<keyword evidence="5" id="KW-1185">Reference proteome</keyword>
<dbReference type="Proteomes" id="UP001515500">
    <property type="component" value="Chromosome 4"/>
</dbReference>
<organism evidence="5 6">
    <name type="scientific">Dioscorea cayennensis subsp. rotundata</name>
    <name type="common">White Guinea yam</name>
    <name type="synonym">Dioscorea rotundata</name>
    <dbReference type="NCBI Taxonomy" id="55577"/>
    <lineage>
        <taxon>Eukaryota</taxon>
        <taxon>Viridiplantae</taxon>
        <taxon>Streptophyta</taxon>
        <taxon>Embryophyta</taxon>
        <taxon>Tracheophyta</taxon>
        <taxon>Spermatophyta</taxon>
        <taxon>Magnoliopsida</taxon>
        <taxon>Liliopsida</taxon>
        <taxon>Dioscoreales</taxon>
        <taxon>Dioscoreaceae</taxon>
        <taxon>Dioscorea</taxon>
    </lineage>
</organism>